<dbReference type="GO" id="GO:0005737">
    <property type="term" value="C:cytoplasm"/>
    <property type="evidence" value="ECO:0007669"/>
    <property type="project" value="TreeGrafter"/>
</dbReference>
<evidence type="ECO:0000313" key="2">
    <source>
        <dbReference type="Proteomes" id="UP000507470"/>
    </source>
</evidence>
<dbReference type="InterPro" id="IPR050784">
    <property type="entry name" value="IAP"/>
</dbReference>
<dbReference type="GO" id="GO:0005634">
    <property type="term" value="C:nucleus"/>
    <property type="evidence" value="ECO:0007669"/>
    <property type="project" value="TreeGrafter"/>
</dbReference>
<organism evidence="1 2">
    <name type="scientific">Mytilus coruscus</name>
    <name type="common">Sea mussel</name>
    <dbReference type="NCBI Taxonomy" id="42192"/>
    <lineage>
        <taxon>Eukaryota</taxon>
        <taxon>Metazoa</taxon>
        <taxon>Spiralia</taxon>
        <taxon>Lophotrochozoa</taxon>
        <taxon>Mollusca</taxon>
        <taxon>Bivalvia</taxon>
        <taxon>Autobranchia</taxon>
        <taxon>Pteriomorphia</taxon>
        <taxon>Mytilida</taxon>
        <taxon>Mytiloidea</taxon>
        <taxon>Mytilidae</taxon>
        <taxon>Mytilinae</taxon>
        <taxon>Mytilus</taxon>
    </lineage>
</organism>
<evidence type="ECO:0000313" key="1">
    <source>
        <dbReference type="EMBL" id="CAC5406544.1"/>
    </source>
</evidence>
<dbReference type="SUPFAM" id="SSF57924">
    <property type="entry name" value="Inhibitor of apoptosis (IAP) repeat"/>
    <property type="match status" value="1"/>
</dbReference>
<dbReference type="PANTHER" id="PTHR10044">
    <property type="entry name" value="INHIBITOR OF APOPTOSIS"/>
    <property type="match status" value="1"/>
</dbReference>
<accession>A0A6J8DHE9</accession>
<keyword evidence="2" id="KW-1185">Reference proteome</keyword>
<dbReference type="CDD" id="cd00022">
    <property type="entry name" value="BIR"/>
    <property type="match status" value="1"/>
</dbReference>
<dbReference type="EMBL" id="CACVKT020007254">
    <property type="protein sequence ID" value="CAC5406544.1"/>
    <property type="molecule type" value="Genomic_DNA"/>
</dbReference>
<dbReference type="InterPro" id="IPR001370">
    <property type="entry name" value="BIR_rpt"/>
</dbReference>
<dbReference type="Gene3D" id="1.10.1170.10">
    <property type="entry name" value="Inhibitor Of Apoptosis Protein (2mihbC-IAP-1), Chain A"/>
    <property type="match status" value="1"/>
</dbReference>
<proteinExistence type="predicted"/>
<reference evidence="1 2" key="1">
    <citation type="submission" date="2020-06" db="EMBL/GenBank/DDBJ databases">
        <authorList>
            <person name="Li R."/>
            <person name="Bekaert M."/>
        </authorList>
    </citation>
    <scope>NUCLEOTIDE SEQUENCE [LARGE SCALE GENOMIC DNA]</scope>
    <source>
        <strain evidence="2">wild</strain>
    </source>
</reference>
<dbReference type="Proteomes" id="UP000507470">
    <property type="component" value="Unassembled WGS sequence"/>
</dbReference>
<dbReference type="OrthoDB" id="6063402at2759"/>
<gene>
    <name evidence="1" type="ORF">MCOR_40114</name>
</gene>
<name>A0A6J8DHE9_MYTCO</name>
<sequence length="191" mass="23133">MFSFNPVHPTKLYYIDREQTFENWPRQIVQKPQHLIQNGFFYTGIGDRVTCFYCGVTVKQWEASDCVETEHQKWEPNFHHPSQVQHTYLMWNELEHLEMHFEEALSHIDHKAVRTKWQEEMKKLEQSDWISCHTIDISEHARDTFLKLFDDVEWCKKNLPNQIDYTRTYKTNEMTASILSQPPWQHDDEDE</sequence>
<dbReference type="PROSITE" id="PS50143">
    <property type="entry name" value="BIR_REPEAT_2"/>
    <property type="match status" value="1"/>
</dbReference>
<dbReference type="PANTHER" id="PTHR10044:SF139">
    <property type="entry name" value="DEATH-ASSOCIATED INHIBITOR OF APOPTOSIS 2"/>
    <property type="match status" value="1"/>
</dbReference>
<dbReference type="SMART" id="SM00238">
    <property type="entry name" value="BIR"/>
    <property type="match status" value="1"/>
</dbReference>
<dbReference type="AlphaFoldDB" id="A0A6J8DHE9"/>
<protein>
    <submittedName>
        <fullName evidence="1">BIRC7_8</fullName>
    </submittedName>
</protein>
<dbReference type="Pfam" id="PF00653">
    <property type="entry name" value="BIR"/>
    <property type="match status" value="1"/>
</dbReference>